<accession>A0A1T5HU68</accession>
<evidence type="ECO:0000313" key="1">
    <source>
        <dbReference type="EMBL" id="SKC24214.1"/>
    </source>
</evidence>
<dbReference type="AlphaFoldDB" id="A0A1T5HU68"/>
<dbReference type="PROSITE" id="PS51257">
    <property type="entry name" value="PROKAR_LIPOPROTEIN"/>
    <property type="match status" value="1"/>
</dbReference>
<protein>
    <recommendedName>
        <fullName evidence="3">Lipoprotein</fullName>
    </recommendedName>
</protein>
<dbReference type="KEGG" id="asx:CDL62_15265"/>
<dbReference type="RefSeq" id="WP_079559157.1">
    <property type="nucleotide sequence ID" value="NZ_CP021904.1"/>
</dbReference>
<evidence type="ECO:0000313" key="2">
    <source>
        <dbReference type="Proteomes" id="UP000191055"/>
    </source>
</evidence>
<keyword evidence="2" id="KW-1185">Reference proteome</keyword>
<evidence type="ECO:0008006" key="3">
    <source>
        <dbReference type="Google" id="ProtNLM"/>
    </source>
</evidence>
<dbReference type="OrthoDB" id="1420484at2"/>
<dbReference type="EMBL" id="FUYV01000043">
    <property type="protein sequence ID" value="SKC24214.1"/>
    <property type="molecule type" value="Genomic_DNA"/>
</dbReference>
<dbReference type="STRING" id="889453.SAMN03080601_03508"/>
<reference evidence="1 2" key="1">
    <citation type="submission" date="2017-02" db="EMBL/GenBank/DDBJ databases">
        <authorList>
            <person name="Peterson S.W."/>
        </authorList>
    </citation>
    <scope>NUCLEOTIDE SEQUENCE [LARGE SCALE GENOMIC DNA]</scope>
    <source>
        <strain evidence="1 2">DSM 24412</strain>
    </source>
</reference>
<dbReference type="Proteomes" id="UP000191055">
    <property type="component" value="Unassembled WGS sequence"/>
</dbReference>
<organism evidence="1 2">
    <name type="scientific">Alkalitalea saponilacus</name>
    <dbReference type="NCBI Taxonomy" id="889453"/>
    <lineage>
        <taxon>Bacteria</taxon>
        <taxon>Pseudomonadati</taxon>
        <taxon>Bacteroidota</taxon>
        <taxon>Bacteroidia</taxon>
        <taxon>Marinilabiliales</taxon>
        <taxon>Marinilabiliaceae</taxon>
        <taxon>Alkalitalea</taxon>
    </lineage>
</organism>
<proteinExistence type="predicted"/>
<name>A0A1T5HU68_9BACT</name>
<gene>
    <name evidence="1" type="ORF">SAMN03080601_03508</name>
</gene>
<sequence length="194" mass="22816">MKHIILVLLTLFFISCSVTNKLNRQLDRSQKASLKDSPFETASGMTSKLKVQKKYRIQYEEELNKLLAENMNDTIILIEKYDFICIGCPADNIQIFIRNKLIQYNKQIPEKNYRRTEKLLTEHLCDSTGYCYSIIIELKKEIAKGFMWNSKPENFGTDNCFGGGHTFYSVIYPNGEIESMYMRCWMPKEFRNEE</sequence>